<name>A0A8S5U9C5_9CAUD</name>
<organism evidence="1">
    <name type="scientific">Siphoviridae sp. ct7aK2</name>
    <dbReference type="NCBI Taxonomy" id="2825351"/>
    <lineage>
        <taxon>Viruses</taxon>
        <taxon>Duplodnaviria</taxon>
        <taxon>Heunggongvirae</taxon>
        <taxon>Uroviricota</taxon>
        <taxon>Caudoviricetes</taxon>
    </lineage>
</organism>
<evidence type="ECO:0000313" key="1">
    <source>
        <dbReference type="EMBL" id="DAF91064.1"/>
    </source>
</evidence>
<proteinExistence type="predicted"/>
<evidence type="ECO:0008006" key="2">
    <source>
        <dbReference type="Google" id="ProtNLM"/>
    </source>
</evidence>
<accession>A0A8S5U9C5</accession>
<reference evidence="1" key="1">
    <citation type="journal article" date="2021" name="Proc. Natl. Acad. Sci. U.S.A.">
        <title>A Catalog of Tens of Thousands of Viruses from Human Metagenomes Reveals Hidden Associations with Chronic Diseases.</title>
        <authorList>
            <person name="Tisza M.J."/>
            <person name="Buck C.B."/>
        </authorList>
    </citation>
    <scope>NUCLEOTIDE SEQUENCE</scope>
    <source>
        <strain evidence="1">Ct7aK2</strain>
    </source>
</reference>
<sequence length="207" mass="23225">MIYINKDAKPIYVELDALLDPESNYIGSTWDDYKAGAWILLTDNQIAFKEANPSAMVEEVYYMQLTPEPVRTLAQAVQEKIWQIEEYDRSGAVNSFRVNGVSDWLIPDTRANYKNSIEAAEILGETHITFVIAGIVATSTLQDARIMLAKIQRYADRCTLVTETHKANVSSLLTIEEVDIYDYTVGYPDQEEFALANITNLSLGGSV</sequence>
<protein>
    <recommendedName>
        <fullName evidence="2">DUF4376 domain-containing protein</fullName>
    </recommendedName>
</protein>
<dbReference type="EMBL" id="BK016044">
    <property type="protein sequence ID" value="DAF91064.1"/>
    <property type="molecule type" value="Genomic_DNA"/>
</dbReference>